<protein>
    <submittedName>
        <fullName evidence="1">Protein kinase, ATP binding site-containing protein</fullName>
    </submittedName>
</protein>
<keyword evidence="2" id="KW-1185">Reference proteome</keyword>
<keyword evidence="1" id="KW-0418">Kinase</keyword>
<keyword evidence="1" id="KW-0808">Transferase</keyword>
<dbReference type="EMBL" id="PKPP01000554">
    <property type="protein sequence ID" value="PWA91327.1"/>
    <property type="molecule type" value="Genomic_DNA"/>
</dbReference>
<evidence type="ECO:0000313" key="1">
    <source>
        <dbReference type="EMBL" id="PWA91327.1"/>
    </source>
</evidence>
<dbReference type="GO" id="GO:0016301">
    <property type="term" value="F:kinase activity"/>
    <property type="evidence" value="ECO:0007669"/>
    <property type="project" value="UniProtKB-KW"/>
</dbReference>
<reference evidence="1 2" key="1">
    <citation type="journal article" date="2018" name="Mol. Plant">
        <title>The genome of Artemisia annua provides insight into the evolution of Asteraceae family and artemisinin biosynthesis.</title>
        <authorList>
            <person name="Shen Q."/>
            <person name="Zhang L."/>
            <person name="Liao Z."/>
            <person name="Wang S."/>
            <person name="Yan T."/>
            <person name="Shi P."/>
            <person name="Liu M."/>
            <person name="Fu X."/>
            <person name="Pan Q."/>
            <person name="Wang Y."/>
            <person name="Lv Z."/>
            <person name="Lu X."/>
            <person name="Zhang F."/>
            <person name="Jiang W."/>
            <person name="Ma Y."/>
            <person name="Chen M."/>
            <person name="Hao X."/>
            <person name="Li L."/>
            <person name="Tang Y."/>
            <person name="Lv G."/>
            <person name="Zhou Y."/>
            <person name="Sun X."/>
            <person name="Brodelius P.E."/>
            <person name="Rose J.K.C."/>
            <person name="Tang K."/>
        </authorList>
    </citation>
    <scope>NUCLEOTIDE SEQUENCE [LARGE SCALE GENOMIC DNA]</scope>
    <source>
        <strain evidence="2">cv. Huhao1</strain>
        <tissue evidence="1">Leaf</tissue>
    </source>
</reference>
<dbReference type="AlphaFoldDB" id="A0A2U1Q032"/>
<accession>A0A2U1Q032</accession>
<gene>
    <name evidence="1" type="ORF">CTI12_AA091180</name>
</gene>
<dbReference type="Proteomes" id="UP000245207">
    <property type="component" value="Unassembled WGS sequence"/>
</dbReference>
<organism evidence="1 2">
    <name type="scientific">Artemisia annua</name>
    <name type="common">Sweet wormwood</name>
    <dbReference type="NCBI Taxonomy" id="35608"/>
    <lineage>
        <taxon>Eukaryota</taxon>
        <taxon>Viridiplantae</taxon>
        <taxon>Streptophyta</taxon>
        <taxon>Embryophyta</taxon>
        <taxon>Tracheophyta</taxon>
        <taxon>Spermatophyta</taxon>
        <taxon>Magnoliopsida</taxon>
        <taxon>eudicotyledons</taxon>
        <taxon>Gunneridae</taxon>
        <taxon>Pentapetalae</taxon>
        <taxon>asterids</taxon>
        <taxon>campanulids</taxon>
        <taxon>Asterales</taxon>
        <taxon>Asteraceae</taxon>
        <taxon>Asteroideae</taxon>
        <taxon>Anthemideae</taxon>
        <taxon>Artemisiinae</taxon>
        <taxon>Artemisia</taxon>
    </lineage>
</organism>
<name>A0A2U1Q032_ARTAN</name>
<comment type="caution">
    <text evidence="1">The sequence shown here is derived from an EMBL/GenBank/DDBJ whole genome shotgun (WGS) entry which is preliminary data.</text>
</comment>
<evidence type="ECO:0000313" key="2">
    <source>
        <dbReference type="Proteomes" id="UP000245207"/>
    </source>
</evidence>
<sequence length="99" mass="11682">MFLMPTWFYFLATHWFAVTTVVVTDKALLKEVLSGSMSIKDGKVKDDGCIYMLLEYGEIDLAYMLSQKWRELDDSRSTIDENWLRFYWQVTTVKSSDYV</sequence>
<proteinExistence type="predicted"/>
<dbReference type="OrthoDB" id="20524at2759"/>
<dbReference type="STRING" id="35608.A0A2U1Q032"/>